<feature type="transmembrane region" description="Helical" evidence="7">
    <location>
        <begin position="74"/>
        <end position="93"/>
    </location>
</feature>
<dbReference type="PANTHER" id="PTHR33452">
    <property type="entry name" value="OXIDOREDUCTASE CATD-RELATED"/>
    <property type="match status" value="1"/>
</dbReference>
<dbReference type="PANTHER" id="PTHR33452:SF1">
    <property type="entry name" value="INNER MEMBRANE PROTEIN YPHA-RELATED"/>
    <property type="match status" value="1"/>
</dbReference>
<gene>
    <name evidence="8" type="ORF">DFR37_11532</name>
</gene>
<dbReference type="RefSeq" id="WP_113934872.1">
    <property type="nucleotide sequence ID" value="NZ_JACCEU010000011.1"/>
</dbReference>
<comment type="subcellular location">
    <subcellularLocation>
        <location evidence="1">Cell membrane</location>
        <topology evidence="1">Multi-pass membrane protein</topology>
    </subcellularLocation>
</comment>
<accession>A0A366H4H9</accession>
<evidence type="ECO:0000256" key="1">
    <source>
        <dbReference type="ARBA" id="ARBA00004651"/>
    </source>
</evidence>
<name>A0A366H4H9_9BURK</name>
<protein>
    <submittedName>
        <fullName evidence="8">Putative oxidoreductase</fullName>
    </submittedName>
</protein>
<keyword evidence="4 7" id="KW-0812">Transmembrane</keyword>
<keyword evidence="9" id="KW-1185">Reference proteome</keyword>
<feature type="transmembrane region" description="Helical" evidence="7">
    <location>
        <begin position="113"/>
        <end position="133"/>
    </location>
</feature>
<dbReference type="GO" id="GO:0005886">
    <property type="term" value="C:plasma membrane"/>
    <property type="evidence" value="ECO:0007669"/>
    <property type="project" value="UniProtKB-SubCell"/>
</dbReference>
<evidence type="ECO:0000256" key="2">
    <source>
        <dbReference type="ARBA" id="ARBA00006679"/>
    </source>
</evidence>
<comment type="caution">
    <text evidence="8">The sequence shown here is derived from an EMBL/GenBank/DDBJ whole genome shotgun (WGS) entry which is preliminary data.</text>
</comment>
<evidence type="ECO:0000313" key="8">
    <source>
        <dbReference type="EMBL" id="RBP35758.1"/>
    </source>
</evidence>
<dbReference type="AlphaFoldDB" id="A0A366H4H9"/>
<sequence>MTDSYKSTLSLIGRILLALMFITSGFGKLADLQGTAAYVASGGLPFPIALALLAGLLELFGGIALVIGFRVRLAGVLLGLFTLVASVAFHAYWAAPADQQFVTQLLFMKNLSVAGGLFLISALGAGPLSLDAARLKR</sequence>
<evidence type="ECO:0000256" key="3">
    <source>
        <dbReference type="ARBA" id="ARBA00022475"/>
    </source>
</evidence>
<dbReference type="EMBL" id="QNRQ01000015">
    <property type="protein sequence ID" value="RBP35758.1"/>
    <property type="molecule type" value="Genomic_DNA"/>
</dbReference>
<feature type="transmembrane region" description="Helical" evidence="7">
    <location>
        <begin position="7"/>
        <end position="26"/>
    </location>
</feature>
<dbReference type="Pfam" id="PF07681">
    <property type="entry name" value="DoxX"/>
    <property type="match status" value="1"/>
</dbReference>
<organism evidence="8 9">
    <name type="scientific">Eoetvoesiella caeni</name>
    <dbReference type="NCBI Taxonomy" id="645616"/>
    <lineage>
        <taxon>Bacteria</taxon>
        <taxon>Pseudomonadati</taxon>
        <taxon>Pseudomonadota</taxon>
        <taxon>Betaproteobacteria</taxon>
        <taxon>Burkholderiales</taxon>
        <taxon>Alcaligenaceae</taxon>
        <taxon>Eoetvoesiella</taxon>
    </lineage>
</organism>
<dbReference type="Proteomes" id="UP000253628">
    <property type="component" value="Unassembled WGS sequence"/>
</dbReference>
<proteinExistence type="inferred from homology"/>
<evidence type="ECO:0000256" key="4">
    <source>
        <dbReference type="ARBA" id="ARBA00022692"/>
    </source>
</evidence>
<comment type="similarity">
    <text evidence="2">Belongs to the DoxX family.</text>
</comment>
<dbReference type="InterPro" id="IPR032808">
    <property type="entry name" value="DoxX"/>
</dbReference>
<feature type="transmembrane region" description="Helical" evidence="7">
    <location>
        <begin position="46"/>
        <end position="67"/>
    </location>
</feature>
<evidence type="ECO:0000256" key="5">
    <source>
        <dbReference type="ARBA" id="ARBA00022989"/>
    </source>
</evidence>
<reference evidence="8 9" key="1">
    <citation type="submission" date="2018-06" db="EMBL/GenBank/DDBJ databases">
        <title>Genomic Encyclopedia of Type Strains, Phase IV (KMG-IV): sequencing the most valuable type-strain genomes for metagenomic binning, comparative biology and taxonomic classification.</title>
        <authorList>
            <person name="Goeker M."/>
        </authorList>
    </citation>
    <scope>NUCLEOTIDE SEQUENCE [LARGE SCALE GENOMIC DNA]</scope>
    <source>
        <strain evidence="8 9">DSM 25520</strain>
    </source>
</reference>
<evidence type="ECO:0000256" key="7">
    <source>
        <dbReference type="SAM" id="Phobius"/>
    </source>
</evidence>
<evidence type="ECO:0000256" key="6">
    <source>
        <dbReference type="ARBA" id="ARBA00023136"/>
    </source>
</evidence>
<keyword evidence="5 7" id="KW-1133">Transmembrane helix</keyword>
<keyword evidence="6 7" id="KW-0472">Membrane</keyword>
<dbReference type="InterPro" id="IPR051907">
    <property type="entry name" value="DoxX-like_oxidoreductase"/>
</dbReference>
<evidence type="ECO:0000313" key="9">
    <source>
        <dbReference type="Proteomes" id="UP000253628"/>
    </source>
</evidence>
<keyword evidence="3" id="KW-1003">Cell membrane</keyword>
<dbReference type="OrthoDB" id="9792760at2"/>